<evidence type="ECO:0000256" key="4">
    <source>
        <dbReference type="ARBA" id="ARBA00022452"/>
    </source>
</evidence>
<keyword evidence="13" id="KW-0998">Cell outer membrane</keyword>
<dbReference type="RefSeq" id="WP_146268824.1">
    <property type="nucleotide sequence ID" value="NZ_VOEI01000001.1"/>
</dbReference>
<keyword evidence="4" id="KW-1134">Transmembrane beta strand</keyword>
<evidence type="ECO:0000256" key="1">
    <source>
        <dbReference type="ARBA" id="ARBA00004571"/>
    </source>
</evidence>
<keyword evidence="16" id="KW-1133">Transmembrane helix</keyword>
<protein>
    <submittedName>
        <fullName evidence="20">Polysaccharide export protein</fullName>
    </submittedName>
</protein>
<evidence type="ECO:0000256" key="3">
    <source>
        <dbReference type="ARBA" id="ARBA00022448"/>
    </source>
</evidence>
<dbReference type="InterPro" id="IPR054765">
    <property type="entry name" value="SLBB_dom"/>
</dbReference>
<dbReference type="EMBL" id="VOEI01000001">
    <property type="protein sequence ID" value="TWR28013.1"/>
    <property type="molecule type" value="Genomic_DNA"/>
</dbReference>
<evidence type="ECO:0000256" key="6">
    <source>
        <dbReference type="ARBA" id="ARBA00022692"/>
    </source>
</evidence>
<feature type="compositionally biased region" description="Polar residues" evidence="15">
    <location>
        <begin position="85"/>
        <end position="105"/>
    </location>
</feature>
<feature type="transmembrane region" description="Helical" evidence="16">
    <location>
        <begin position="252"/>
        <end position="271"/>
    </location>
</feature>
<organism evidence="20 21">
    <name type="scientific">Mucilaginibacter achroorhodeus</name>
    <dbReference type="NCBI Taxonomy" id="2599294"/>
    <lineage>
        <taxon>Bacteria</taxon>
        <taxon>Pseudomonadati</taxon>
        <taxon>Bacteroidota</taxon>
        <taxon>Sphingobacteriia</taxon>
        <taxon>Sphingobacteriales</taxon>
        <taxon>Sphingobacteriaceae</taxon>
        <taxon>Mucilaginibacter</taxon>
    </lineage>
</organism>
<dbReference type="OrthoDB" id="662756at2"/>
<dbReference type="PANTHER" id="PTHR33619:SF3">
    <property type="entry name" value="POLYSACCHARIDE EXPORT PROTEIN GFCE-RELATED"/>
    <property type="match status" value="1"/>
</dbReference>
<evidence type="ECO:0000256" key="11">
    <source>
        <dbReference type="ARBA" id="ARBA00023136"/>
    </source>
</evidence>
<feature type="region of interest" description="Disordered" evidence="15">
    <location>
        <begin position="82"/>
        <end position="106"/>
    </location>
</feature>
<keyword evidence="8" id="KW-0625">Polysaccharide transport</keyword>
<evidence type="ECO:0000256" key="8">
    <source>
        <dbReference type="ARBA" id="ARBA00023047"/>
    </source>
</evidence>
<dbReference type="GO" id="GO:0015159">
    <property type="term" value="F:polysaccharide transmembrane transporter activity"/>
    <property type="evidence" value="ECO:0007669"/>
    <property type="project" value="InterPro"/>
</dbReference>
<gene>
    <name evidence="20" type="ORF">FPZ42_01995</name>
</gene>
<dbReference type="InterPro" id="IPR003715">
    <property type="entry name" value="Poly_export_N"/>
</dbReference>
<dbReference type="GO" id="GO:0015288">
    <property type="term" value="F:porin activity"/>
    <property type="evidence" value="ECO:0007669"/>
    <property type="project" value="UniProtKB-KW"/>
</dbReference>
<keyword evidence="11 16" id="KW-0472">Membrane</keyword>
<comment type="subcellular location">
    <subcellularLocation>
        <location evidence="1">Cell outer membrane</location>
        <topology evidence="1">Multi-pass membrane protein</topology>
    </subcellularLocation>
</comment>
<dbReference type="InterPro" id="IPR049712">
    <property type="entry name" value="Poly_export"/>
</dbReference>
<keyword evidence="6 16" id="KW-0812">Transmembrane</keyword>
<keyword evidence="14" id="KW-0449">Lipoprotein</keyword>
<evidence type="ECO:0000256" key="16">
    <source>
        <dbReference type="SAM" id="Phobius"/>
    </source>
</evidence>
<dbReference type="PANTHER" id="PTHR33619">
    <property type="entry name" value="POLYSACCHARIDE EXPORT PROTEIN GFCE-RELATED"/>
    <property type="match status" value="1"/>
</dbReference>
<sequence length="274" mass="30197">MKKRLYLKVLFFAFIIASLSSCVSQKQIAYFQKDINGKDTIRVAEAYVPKIQSGDILSIYVSSLNPVASSFFNPYAPSPGLASETAGTGSSTPSVGQQSPASSSAPGFLVDPQGRIELPLVGEITAAGRTTSELRDTIKNRLKTYLKEPTVNVRFLNYKISVMGEVARPSVYVIPNEKVTLPEALSMAGDITIFGKRDNVLIVRDNNGKKEFGRINLNTREVYSSPYYYLHSNDIVYVEPGKGKIAQTDKTYQILPIILSALSFLSIIFVYSKR</sequence>
<evidence type="ECO:0000313" key="20">
    <source>
        <dbReference type="EMBL" id="TWR28013.1"/>
    </source>
</evidence>
<accession>A0A563U9Q2</accession>
<evidence type="ECO:0000256" key="14">
    <source>
        <dbReference type="ARBA" id="ARBA00023288"/>
    </source>
</evidence>
<comment type="caution">
    <text evidence="20">The sequence shown here is derived from an EMBL/GenBank/DDBJ whole genome shotgun (WGS) entry which is preliminary data.</text>
</comment>
<name>A0A563U9Q2_9SPHI</name>
<feature type="signal peptide" evidence="17">
    <location>
        <begin position="1"/>
        <end position="23"/>
    </location>
</feature>
<keyword evidence="5" id="KW-0762">Sugar transport</keyword>
<feature type="domain" description="SLBB" evidence="19">
    <location>
        <begin position="159"/>
        <end position="238"/>
    </location>
</feature>
<feature type="chain" id="PRO_5021763951" evidence="17">
    <location>
        <begin position="24"/>
        <end position="274"/>
    </location>
</feature>
<keyword evidence="12" id="KW-0564">Palmitate</keyword>
<evidence type="ECO:0000259" key="18">
    <source>
        <dbReference type="Pfam" id="PF02563"/>
    </source>
</evidence>
<dbReference type="GO" id="GO:0009279">
    <property type="term" value="C:cell outer membrane"/>
    <property type="evidence" value="ECO:0007669"/>
    <property type="project" value="UniProtKB-SubCell"/>
</dbReference>
<evidence type="ECO:0000256" key="5">
    <source>
        <dbReference type="ARBA" id="ARBA00022597"/>
    </source>
</evidence>
<evidence type="ECO:0000313" key="21">
    <source>
        <dbReference type="Proteomes" id="UP000318010"/>
    </source>
</evidence>
<keyword evidence="21" id="KW-1185">Reference proteome</keyword>
<comment type="similarity">
    <text evidence="2">Belongs to the BexD/CtrA/VexA family.</text>
</comment>
<evidence type="ECO:0000256" key="15">
    <source>
        <dbReference type="SAM" id="MobiDB-lite"/>
    </source>
</evidence>
<proteinExistence type="inferred from homology"/>
<keyword evidence="10" id="KW-0626">Porin</keyword>
<feature type="domain" description="Polysaccharide export protein N-terminal" evidence="18">
    <location>
        <begin position="47"/>
        <end position="155"/>
    </location>
</feature>
<keyword evidence="9" id="KW-0406">Ion transport</keyword>
<evidence type="ECO:0000256" key="9">
    <source>
        <dbReference type="ARBA" id="ARBA00023065"/>
    </source>
</evidence>
<keyword evidence="7 17" id="KW-0732">Signal</keyword>
<evidence type="ECO:0000256" key="7">
    <source>
        <dbReference type="ARBA" id="ARBA00022729"/>
    </source>
</evidence>
<dbReference type="GO" id="GO:0006811">
    <property type="term" value="P:monoatomic ion transport"/>
    <property type="evidence" value="ECO:0007669"/>
    <property type="project" value="UniProtKB-KW"/>
</dbReference>
<evidence type="ECO:0000256" key="13">
    <source>
        <dbReference type="ARBA" id="ARBA00023237"/>
    </source>
</evidence>
<keyword evidence="3" id="KW-0813">Transport</keyword>
<dbReference type="Pfam" id="PF22461">
    <property type="entry name" value="SLBB_2"/>
    <property type="match status" value="1"/>
</dbReference>
<evidence type="ECO:0000259" key="19">
    <source>
        <dbReference type="Pfam" id="PF22461"/>
    </source>
</evidence>
<dbReference type="GO" id="GO:0046930">
    <property type="term" value="C:pore complex"/>
    <property type="evidence" value="ECO:0007669"/>
    <property type="project" value="UniProtKB-KW"/>
</dbReference>
<evidence type="ECO:0000256" key="12">
    <source>
        <dbReference type="ARBA" id="ARBA00023139"/>
    </source>
</evidence>
<evidence type="ECO:0000256" key="10">
    <source>
        <dbReference type="ARBA" id="ARBA00023114"/>
    </source>
</evidence>
<evidence type="ECO:0000256" key="17">
    <source>
        <dbReference type="SAM" id="SignalP"/>
    </source>
</evidence>
<reference evidence="20 21" key="1">
    <citation type="submission" date="2019-07" db="EMBL/GenBank/DDBJ databases">
        <authorList>
            <person name="Kim J."/>
        </authorList>
    </citation>
    <scope>NUCLEOTIDE SEQUENCE [LARGE SCALE GENOMIC DNA]</scope>
    <source>
        <strain evidence="20 21">MJ1a</strain>
    </source>
</reference>
<dbReference type="AlphaFoldDB" id="A0A563U9Q2"/>
<dbReference type="Proteomes" id="UP000318010">
    <property type="component" value="Unassembled WGS sequence"/>
</dbReference>
<dbReference type="Gene3D" id="3.30.1950.10">
    <property type="entry name" value="wza like domain"/>
    <property type="match status" value="1"/>
</dbReference>
<dbReference type="PROSITE" id="PS51257">
    <property type="entry name" value="PROKAR_LIPOPROTEIN"/>
    <property type="match status" value="1"/>
</dbReference>
<dbReference type="Pfam" id="PF02563">
    <property type="entry name" value="Poly_export"/>
    <property type="match status" value="1"/>
</dbReference>
<evidence type="ECO:0000256" key="2">
    <source>
        <dbReference type="ARBA" id="ARBA00009450"/>
    </source>
</evidence>